<dbReference type="Proteomes" id="UP000054359">
    <property type="component" value="Unassembled WGS sequence"/>
</dbReference>
<protein>
    <submittedName>
        <fullName evidence="2">Uncharacterized protein</fullName>
    </submittedName>
</protein>
<evidence type="ECO:0000313" key="3">
    <source>
        <dbReference type="Proteomes" id="UP000054359"/>
    </source>
</evidence>
<evidence type="ECO:0000313" key="2">
    <source>
        <dbReference type="EMBL" id="KFM72213.1"/>
    </source>
</evidence>
<organism evidence="2 3">
    <name type="scientific">Stegodyphus mimosarum</name>
    <name type="common">African social velvet spider</name>
    <dbReference type="NCBI Taxonomy" id="407821"/>
    <lineage>
        <taxon>Eukaryota</taxon>
        <taxon>Metazoa</taxon>
        <taxon>Ecdysozoa</taxon>
        <taxon>Arthropoda</taxon>
        <taxon>Chelicerata</taxon>
        <taxon>Arachnida</taxon>
        <taxon>Araneae</taxon>
        <taxon>Araneomorphae</taxon>
        <taxon>Entelegynae</taxon>
        <taxon>Eresoidea</taxon>
        <taxon>Eresidae</taxon>
        <taxon>Stegodyphus</taxon>
    </lineage>
</organism>
<gene>
    <name evidence="2" type="ORF">X975_05195</name>
</gene>
<evidence type="ECO:0000256" key="1">
    <source>
        <dbReference type="SAM" id="MobiDB-lite"/>
    </source>
</evidence>
<feature type="non-terminal residue" evidence="2">
    <location>
        <position position="36"/>
    </location>
</feature>
<name>A0A087U4C4_STEMI</name>
<reference evidence="2 3" key="1">
    <citation type="submission" date="2013-11" db="EMBL/GenBank/DDBJ databases">
        <title>Genome sequencing of Stegodyphus mimosarum.</title>
        <authorList>
            <person name="Bechsgaard J."/>
        </authorList>
    </citation>
    <scope>NUCLEOTIDE SEQUENCE [LARGE SCALE GENOMIC DNA]</scope>
</reference>
<keyword evidence="3" id="KW-1185">Reference proteome</keyword>
<sequence length="36" mass="4161">MSSEEREDLKWSHDMGNLHQDANMNRDTALTNTESP</sequence>
<feature type="region of interest" description="Disordered" evidence="1">
    <location>
        <begin position="1"/>
        <end position="36"/>
    </location>
</feature>
<accession>A0A087U4C4</accession>
<proteinExistence type="predicted"/>
<dbReference type="AlphaFoldDB" id="A0A087U4C4"/>
<dbReference type="EMBL" id="KK118090">
    <property type="protein sequence ID" value="KFM72213.1"/>
    <property type="molecule type" value="Genomic_DNA"/>
</dbReference>
<feature type="compositionally biased region" description="Polar residues" evidence="1">
    <location>
        <begin position="20"/>
        <end position="36"/>
    </location>
</feature>